<evidence type="ECO:0000259" key="6">
    <source>
        <dbReference type="PROSITE" id="PS50850"/>
    </source>
</evidence>
<keyword evidence="4 5" id="KW-0472">Membrane</keyword>
<dbReference type="Pfam" id="PF00083">
    <property type="entry name" value="Sugar_tr"/>
    <property type="match status" value="1"/>
</dbReference>
<dbReference type="SUPFAM" id="SSF103473">
    <property type="entry name" value="MFS general substrate transporter"/>
    <property type="match status" value="1"/>
</dbReference>
<dbReference type="InterPro" id="IPR014729">
    <property type="entry name" value="Rossmann-like_a/b/a_fold"/>
</dbReference>
<feature type="transmembrane region" description="Helical" evidence="5">
    <location>
        <begin position="312"/>
        <end position="329"/>
    </location>
</feature>
<dbReference type="InterPro" id="IPR020846">
    <property type="entry name" value="MFS_dom"/>
</dbReference>
<feature type="transmembrane region" description="Helical" evidence="5">
    <location>
        <begin position="102"/>
        <end position="122"/>
    </location>
</feature>
<evidence type="ECO:0000256" key="4">
    <source>
        <dbReference type="ARBA" id="ARBA00023136"/>
    </source>
</evidence>
<feature type="transmembrane region" description="Helical" evidence="5">
    <location>
        <begin position="25"/>
        <end position="49"/>
    </location>
</feature>
<gene>
    <name evidence="7" type="ORF">AADG42_04430</name>
</gene>
<evidence type="ECO:0000313" key="8">
    <source>
        <dbReference type="Proteomes" id="UP001442841"/>
    </source>
</evidence>
<dbReference type="InterPro" id="IPR005828">
    <property type="entry name" value="MFS_sugar_transport-like"/>
</dbReference>
<feature type="transmembrane region" description="Helical" evidence="5">
    <location>
        <begin position="266"/>
        <end position="292"/>
    </location>
</feature>
<feature type="transmembrane region" description="Helical" evidence="5">
    <location>
        <begin position="163"/>
        <end position="185"/>
    </location>
</feature>
<dbReference type="InterPro" id="IPR005829">
    <property type="entry name" value="Sugar_transporter_CS"/>
</dbReference>
<name>A0ABZ3FLP4_9ACTN</name>
<dbReference type="RefSeq" id="WP_425308013.1">
    <property type="nucleotide sequence ID" value="NZ_CP154795.1"/>
</dbReference>
<feature type="transmembrane region" description="Helical" evidence="5">
    <location>
        <begin position="341"/>
        <end position="361"/>
    </location>
</feature>
<proteinExistence type="predicted"/>
<evidence type="ECO:0000256" key="5">
    <source>
        <dbReference type="SAM" id="Phobius"/>
    </source>
</evidence>
<keyword evidence="2 5" id="KW-0812">Transmembrane</keyword>
<feature type="transmembrane region" description="Helical" evidence="5">
    <location>
        <begin position="128"/>
        <end position="151"/>
    </location>
</feature>
<accession>A0ABZ3FLP4</accession>
<dbReference type="Proteomes" id="UP001442841">
    <property type="component" value="Chromosome"/>
</dbReference>
<keyword evidence="8" id="KW-1185">Reference proteome</keyword>
<keyword evidence="3 5" id="KW-1133">Transmembrane helix</keyword>
<dbReference type="PROSITE" id="PS50850">
    <property type="entry name" value="MFS"/>
    <property type="match status" value="1"/>
</dbReference>
<sequence length="643" mass="66848">MSQATAAPPIDYESPEMQKKRRSTVAWVVGLAFAGLVFDGYDLVVYGAVLPRFMLGEPGNAVLGTPLTAAQAGVVGSYAMIGVLVGALVAGTIGDIIGRRMVVLGSLAWFSIGMALSAFATSVTMFSIWRVFTGLGVGALVGITGAIVAEFAPPGKKNLATAVVYAGVPMGSLISALLAIVILSPMNSPIAEHASDFRVMFLIGALPLVTILPLALFKLPESVAWLASRGKMDKALAVSRKTGVPIPEAAPVRQETVKASDSRSGWAGLFSAYLIPTILIGLISALCLVLVYSLNTWLPKIMLPVLGSSGSLALLLVLNGGAMLGTLFGSRLADKFSPQRIVAVGFVVGIISIAIIGFLASTIDLPTDAQVKQGITAEVGIAVILLLLATIALVGVGTSGVQTLIYAMAANYYRTNVRAAGVAWTGGFGRLGGIFGPIIGGALAAAFAGQIQMIFYVLAGIALLAMILTLILPQPKAEAVAEEIAPTVAPAAGALASRDDKSRLYNTIMVVVDETGNELTRDRVSEFVSLTGQQVHLVYLAPERVIAGEVSDNDVAIDPRHVANLQEYVNQVSGQGVPVNGQVLSATLFGRGEAVVDLAHQLNTDLIILNTEEGGQRAKAELAQDVARSNPKMAVLIARSTQA</sequence>
<feature type="transmembrane region" description="Helical" evidence="5">
    <location>
        <begin position="453"/>
        <end position="472"/>
    </location>
</feature>
<reference evidence="7 8" key="1">
    <citation type="submission" date="2024-04" db="EMBL/GenBank/DDBJ databases">
        <title>Isolation of an actinomycete strain from pig manure.</title>
        <authorList>
            <person name="Gong T."/>
            <person name="Yu Z."/>
            <person name="An M."/>
            <person name="Wei C."/>
            <person name="Yang W."/>
            <person name="Liu L."/>
        </authorList>
    </citation>
    <scope>NUCLEOTIDE SEQUENCE [LARGE SCALE GENOMIC DNA]</scope>
    <source>
        <strain evidence="7 8">ZF39</strain>
    </source>
</reference>
<evidence type="ECO:0000313" key="7">
    <source>
        <dbReference type="EMBL" id="XAN06585.1"/>
    </source>
</evidence>
<dbReference type="PROSITE" id="PS00217">
    <property type="entry name" value="SUGAR_TRANSPORT_2"/>
    <property type="match status" value="1"/>
</dbReference>
<dbReference type="Gene3D" id="3.40.50.620">
    <property type="entry name" value="HUPs"/>
    <property type="match status" value="1"/>
</dbReference>
<feature type="transmembrane region" description="Helical" evidence="5">
    <location>
        <begin position="197"/>
        <end position="217"/>
    </location>
</feature>
<protein>
    <submittedName>
        <fullName evidence="7">MFS transporter</fullName>
    </submittedName>
</protein>
<feature type="domain" description="Major facilitator superfamily (MFS) profile" evidence="6">
    <location>
        <begin position="28"/>
        <end position="477"/>
    </location>
</feature>
<dbReference type="InterPro" id="IPR036259">
    <property type="entry name" value="MFS_trans_sf"/>
</dbReference>
<dbReference type="Gene3D" id="1.20.1250.20">
    <property type="entry name" value="MFS general substrate transporter like domains"/>
    <property type="match status" value="1"/>
</dbReference>
<dbReference type="PANTHER" id="PTHR23508:SF10">
    <property type="entry name" value="CARBOXYLIC ACID TRANSPORTER PROTEIN HOMOLOG"/>
    <property type="match status" value="1"/>
</dbReference>
<organism evidence="7 8">
    <name type="scientific">Ammonicoccus fulvus</name>
    <dbReference type="NCBI Taxonomy" id="3138240"/>
    <lineage>
        <taxon>Bacteria</taxon>
        <taxon>Bacillati</taxon>
        <taxon>Actinomycetota</taxon>
        <taxon>Actinomycetes</taxon>
        <taxon>Propionibacteriales</taxon>
        <taxon>Propionibacteriaceae</taxon>
        <taxon>Ammonicoccus</taxon>
    </lineage>
</organism>
<feature type="transmembrane region" description="Helical" evidence="5">
    <location>
        <begin position="428"/>
        <end position="447"/>
    </location>
</feature>
<evidence type="ECO:0000256" key="1">
    <source>
        <dbReference type="ARBA" id="ARBA00004651"/>
    </source>
</evidence>
<dbReference type="EMBL" id="CP154795">
    <property type="protein sequence ID" value="XAN06585.1"/>
    <property type="molecule type" value="Genomic_DNA"/>
</dbReference>
<evidence type="ECO:0000256" key="3">
    <source>
        <dbReference type="ARBA" id="ARBA00022989"/>
    </source>
</evidence>
<evidence type="ECO:0000256" key="2">
    <source>
        <dbReference type="ARBA" id="ARBA00022692"/>
    </source>
</evidence>
<feature type="transmembrane region" description="Helical" evidence="5">
    <location>
        <begin position="69"/>
        <end position="90"/>
    </location>
</feature>
<dbReference type="PANTHER" id="PTHR23508">
    <property type="entry name" value="CARBOXYLIC ACID TRANSPORTER PROTEIN HOMOLOG"/>
    <property type="match status" value="1"/>
</dbReference>
<feature type="transmembrane region" description="Helical" evidence="5">
    <location>
        <begin position="381"/>
        <end position="407"/>
    </location>
</feature>
<comment type="subcellular location">
    <subcellularLocation>
        <location evidence="1">Cell membrane</location>
        <topology evidence="1">Multi-pass membrane protein</topology>
    </subcellularLocation>
</comment>